<dbReference type="AlphaFoldDB" id="A0A192CB71"/>
<dbReference type="EMBL" id="CP015085">
    <property type="protein sequence ID" value="ANK02814.1"/>
    <property type="molecule type" value="Genomic_DNA"/>
</dbReference>
<organism evidence="1 2">
    <name type="scientific">Escherichia coli O25b:H4</name>
    <dbReference type="NCBI Taxonomy" id="941280"/>
    <lineage>
        <taxon>Bacteria</taxon>
        <taxon>Pseudomonadati</taxon>
        <taxon>Pseudomonadota</taxon>
        <taxon>Gammaproteobacteria</taxon>
        <taxon>Enterobacterales</taxon>
        <taxon>Enterobacteriaceae</taxon>
        <taxon>Escherichia</taxon>
    </lineage>
</organism>
<protein>
    <submittedName>
        <fullName evidence="1">Uncharacterized protein</fullName>
    </submittedName>
</protein>
<dbReference type="Proteomes" id="UP000183316">
    <property type="component" value="Chromosome"/>
</dbReference>
<gene>
    <name evidence="1" type="ORF">WLH_01553</name>
</gene>
<proteinExistence type="predicted"/>
<accession>A0A192CB71</accession>
<evidence type="ECO:0000313" key="1">
    <source>
        <dbReference type="EMBL" id="ANK02814.1"/>
    </source>
</evidence>
<dbReference type="PATRIC" id="fig|941280.3.peg.1540"/>
<evidence type="ECO:0000313" key="2">
    <source>
        <dbReference type="Proteomes" id="UP000183316"/>
    </source>
</evidence>
<sequence length="52" mass="6059">MRIEMPVNHHAHPHRETSVKLTVIIQYKTVCVLVTKPTFAKANLLLHRYILP</sequence>
<reference evidence="1 2" key="1">
    <citation type="submission" date="2016-03" db="EMBL/GenBank/DDBJ databases">
        <title>Genome Sequence and Comparative Pathogenic Determinants of Uropathogenic Escherichia coli O25b:H4, a Clinical Isolate from Saudi Arabia.</title>
        <authorList>
            <person name="Alyamani E.A.J."/>
            <person name="Khiyami M.A."/>
            <person name="Booq R.Y."/>
            <person name="Bahwerth F.S."/>
            <person name="Vaisvil B."/>
            <person name="Schmitt D.P."/>
            <person name="Kapatral V."/>
        </authorList>
    </citation>
    <scope>NUCLEOTIDE SEQUENCE [LARGE SCALE GENOMIC DNA]</scope>
    <source>
        <strain evidence="1 2">O25b:H4</strain>
    </source>
</reference>
<name>A0A192CB71_ECO25</name>